<evidence type="ECO:0000313" key="2">
    <source>
        <dbReference type="Proteomes" id="UP000245728"/>
    </source>
</evidence>
<dbReference type="RefSeq" id="WP_109338693.1">
    <property type="nucleotide sequence ID" value="NZ_CP029347.1"/>
</dbReference>
<dbReference type="OrthoDB" id="5751334at2"/>
<dbReference type="Proteomes" id="UP000245728">
    <property type="component" value="Chromosome"/>
</dbReference>
<accession>A0A2S2E167</accession>
<sequence>MAKAKIGESNYIKDLRVLVAKIHNKSSMRDSFYEQATDYFNEQPLALERLEDLKNKQKQAEANPKDEKTLKRAKKAVKDFEKQLKDEQVTRHKKMVAFAEQIIDMVEHNEDEERVRASARLLGSVMLMGSDEVRHRADQWHHHSQHIYKAVLALLLLEQLVRDELLTNPYLLRHEQARVRNPKNKDEARECPYRRYVKVPLVMAALLQDIGYYHPDALALVDNKPEDSRKQRSLDSEQKQALRKINFEQSLRFCRDAVGMDMYVGNSKEERDQFEQNEKEKHKFLLTLLTAAADPKQSIGNLLKIPQSYASMVLNTRYAYTSMPNVIDVLTQLGERRTLNERAVQSFIGIVGRFPVGFGVTYIPKDSEGKDQEKYEYAIVTGLYPEPLDEPVCRMATKNLTFYQFGTDVRVSQENNLFFPEARAKLEQISRDRLIAILRKLVSNFEERKELDLIPKCWHPHTFFSYAQHQNLWNKKQLSQN</sequence>
<proteinExistence type="predicted"/>
<evidence type="ECO:0000313" key="1">
    <source>
        <dbReference type="EMBL" id="AWL11020.1"/>
    </source>
</evidence>
<dbReference type="KEGG" id="salh:HMF8227_00524"/>
<gene>
    <name evidence="1" type="ORF">HMF8227_00524</name>
</gene>
<organism evidence="1 2">
    <name type="scientific">Saliniradius amylolyticus</name>
    <dbReference type="NCBI Taxonomy" id="2183582"/>
    <lineage>
        <taxon>Bacteria</taxon>
        <taxon>Pseudomonadati</taxon>
        <taxon>Pseudomonadota</taxon>
        <taxon>Gammaproteobacteria</taxon>
        <taxon>Alteromonadales</taxon>
        <taxon>Alteromonadaceae</taxon>
        <taxon>Saliniradius</taxon>
    </lineage>
</organism>
<name>A0A2S2E167_9ALTE</name>
<protein>
    <submittedName>
        <fullName evidence="1">Uncharacterized protein</fullName>
    </submittedName>
</protein>
<dbReference type="EMBL" id="CP029347">
    <property type="protein sequence ID" value="AWL11020.1"/>
    <property type="molecule type" value="Genomic_DNA"/>
</dbReference>
<dbReference type="AlphaFoldDB" id="A0A2S2E167"/>
<keyword evidence="2" id="KW-1185">Reference proteome</keyword>
<reference evidence="1 2" key="1">
    <citation type="submission" date="2018-05" db="EMBL/GenBank/DDBJ databases">
        <title>Salinimonas sp. HMF8227 Genome sequencing and assembly.</title>
        <authorList>
            <person name="Kang H."/>
            <person name="Kang J."/>
            <person name="Cha I."/>
            <person name="Kim H."/>
            <person name="Joh K."/>
        </authorList>
    </citation>
    <scope>NUCLEOTIDE SEQUENCE [LARGE SCALE GENOMIC DNA]</scope>
    <source>
        <strain evidence="1 2">HMF8227</strain>
    </source>
</reference>